<feature type="non-terminal residue" evidence="1">
    <location>
        <position position="1"/>
    </location>
</feature>
<name>X6N316_RETFI</name>
<proteinExistence type="predicted"/>
<sequence>IVLWNKKNLKVKTLQVGNPKKLSLEFNVYIQWYNNYSEIETNCVKYCCFILNNSWHFRTNDFRQRDYLSNCCSVNDFTHNLSEFNSFQVIHGHGKNILKKPFNLYSITLKQGLQHLKNQLQMRRESNGHGNELVKFECKFNMCHPQIPSNVNENILLSDIYKYFYYLNMQVYWKINYYFIVPYKNTISASTQRTNIKDIGDINILSNRKPKFNPLLCYVFDCFIKYNALKELLHEVITNGYLIDLILYHDDIHKQMGYPLQLHEICAILLYCGKSCNVEFSYDQTQFQYSKWKYLDTWSQNAIIILHSHEEESIELYCGLRGVRLENEKEIKEGYFISHVSTSDDIQIAKMYRSDQGCILHFHPSMRRAQGTYSCDVSWISPFKHEREILFARSYADPVSDENKSMKWCAKIENENENTQIILLTWIKYDQYIQQVMHISKMWNHSIDLNLIYRVLLDSRGSMDVTITCLNLFEEWKKQSNNVKKYEEKKKEFIERRCCNHHINLFIIFFKECLSSFDIKLDNAWIQTCTPIECATIITVKHGLPLVEKT</sequence>
<protein>
    <submittedName>
        <fullName evidence="1">Uncharacterized protein</fullName>
    </submittedName>
</protein>
<gene>
    <name evidence="1" type="ORF">RFI_17081</name>
</gene>
<reference evidence="1 2" key="1">
    <citation type="journal article" date="2013" name="Curr. Biol.">
        <title>The Genome of the Foraminiferan Reticulomyxa filosa.</title>
        <authorList>
            <person name="Glockner G."/>
            <person name="Hulsmann N."/>
            <person name="Schleicher M."/>
            <person name="Noegel A.A."/>
            <person name="Eichinger L."/>
            <person name="Gallinger C."/>
            <person name="Pawlowski J."/>
            <person name="Sierra R."/>
            <person name="Euteneuer U."/>
            <person name="Pillet L."/>
            <person name="Moustafa A."/>
            <person name="Platzer M."/>
            <person name="Groth M."/>
            <person name="Szafranski K."/>
            <person name="Schliwa M."/>
        </authorList>
    </citation>
    <scope>NUCLEOTIDE SEQUENCE [LARGE SCALE GENOMIC DNA]</scope>
</reference>
<dbReference type="OrthoDB" id="9990006at2759"/>
<dbReference type="AlphaFoldDB" id="X6N316"/>
<accession>X6N316</accession>
<evidence type="ECO:0000313" key="2">
    <source>
        <dbReference type="Proteomes" id="UP000023152"/>
    </source>
</evidence>
<dbReference type="Proteomes" id="UP000023152">
    <property type="component" value="Unassembled WGS sequence"/>
</dbReference>
<dbReference type="EMBL" id="ASPP01012894">
    <property type="protein sequence ID" value="ETO20139.1"/>
    <property type="molecule type" value="Genomic_DNA"/>
</dbReference>
<comment type="caution">
    <text evidence="1">The sequence shown here is derived from an EMBL/GenBank/DDBJ whole genome shotgun (WGS) entry which is preliminary data.</text>
</comment>
<evidence type="ECO:0000313" key="1">
    <source>
        <dbReference type="EMBL" id="ETO20139.1"/>
    </source>
</evidence>
<keyword evidence="2" id="KW-1185">Reference proteome</keyword>
<organism evidence="1 2">
    <name type="scientific">Reticulomyxa filosa</name>
    <dbReference type="NCBI Taxonomy" id="46433"/>
    <lineage>
        <taxon>Eukaryota</taxon>
        <taxon>Sar</taxon>
        <taxon>Rhizaria</taxon>
        <taxon>Retaria</taxon>
        <taxon>Foraminifera</taxon>
        <taxon>Monothalamids</taxon>
        <taxon>Reticulomyxidae</taxon>
        <taxon>Reticulomyxa</taxon>
    </lineage>
</organism>